<gene>
    <name evidence="2" type="ORF">NDU88_000800</name>
</gene>
<keyword evidence="3" id="KW-1185">Reference proteome</keyword>
<feature type="compositionally biased region" description="Polar residues" evidence="1">
    <location>
        <begin position="16"/>
        <end position="30"/>
    </location>
</feature>
<dbReference type="AlphaFoldDB" id="A0AAV7VZ85"/>
<dbReference type="EMBL" id="JANPWB010000002">
    <property type="protein sequence ID" value="KAJ1205365.1"/>
    <property type="molecule type" value="Genomic_DNA"/>
</dbReference>
<evidence type="ECO:0000313" key="3">
    <source>
        <dbReference type="Proteomes" id="UP001066276"/>
    </source>
</evidence>
<evidence type="ECO:0000256" key="1">
    <source>
        <dbReference type="SAM" id="MobiDB-lite"/>
    </source>
</evidence>
<name>A0AAV7VZ85_PLEWA</name>
<sequence>MAPRHARRPTSAPAAANTSRTEPPQKTPQGRSALIRAVRPLSRLGPRCPAPAKVGKPVGAAGAKSVRGPRSEMTADQAPA</sequence>
<feature type="compositionally biased region" description="Low complexity" evidence="1">
    <location>
        <begin position="50"/>
        <end position="66"/>
    </location>
</feature>
<reference evidence="2" key="1">
    <citation type="journal article" date="2022" name="bioRxiv">
        <title>Sequencing and chromosome-scale assembly of the giantPleurodeles waltlgenome.</title>
        <authorList>
            <person name="Brown T."/>
            <person name="Elewa A."/>
            <person name="Iarovenko S."/>
            <person name="Subramanian E."/>
            <person name="Araus A.J."/>
            <person name="Petzold A."/>
            <person name="Susuki M."/>
            <person name="Suzuki K.-i.T."/>
            <person name="Hayashi T."/>
            <person name="Toyoda A."/>
            <person name="Oliveira C."/>
            <person name="Osipova E."/>
            <person name="Leigh N.D."/>
            <person name="Simon A."/>
            <person name="Yun M.H."/>
        </authorList>
    </citation>
    <scope>NUCLEOTIDE SEQUENCE</scope>
    <source>
        <strain evidence="2">20211129_DDA</strain>
        <tissue evidence="2">Liver</tissue>
    </source>
</reference>
<accession>A0AAV7VZ85</accession>
<organism evidence="2 3">
    <name type="scientific">Pleurodeles waltl</name>
    <name type="common">Iberian ribbed newt</name>
    <dbReference type="NCBI Taxonomy" id="8319"/>
    <lineage>
        <taxon>Eukaryota</taxon>
        <taxon>Metazoa</taxon>
        <taxon>Chordata</taxon>
        <taxon>Craniata</taxon>
        <taxon>Vertebrata</taxon>
        <taxon>Euteleostomi</taxon>
        <taxon>Amphibia</taxon>
        <taxon>Batrachia</taxon>
        <taxon>Caudata</taxon>
        <taxon>Salamandroidea</taxon>
        <taxon>Salamandridae</taxon>
        <taxon>Pleurodelinae</taxon>
        <taxon>Pleurodeles</taxon>
    </lineage>
</organism>
<comment type="caution">
    <text evidence="2">The sequence shown here is derived from an EMBL/GenBank/DDBJ whole genome shotgun (WGS) entry which is preliminary data.</text>
</comment>
<protein>
    <submittedName>
        <fullName evidence="2">Uncharacterized protein</fullName>
    </submittedName>
</protein>
<evidence type="ECO:0000313" key="2">
    <source>
        <dbReference type="EMBL" id="KAJ1205365.1"/>
    </source>
</evidence>
<dbReference type="Proteomes" id="UP001066276">
    <property type="component" value="Chromosome 1_2"/>
</dbReference>
<feature type="region of interest" description="Disordered" evidence="1">
    <location>
        <begin position="1"/>
        <end position="80"/>
    </location>
</feature>
<proteinExistence type="predicted"/>